<name>A0A558BLI3_9BACT</name>
<dbReference type="RefSeq" id="WP_144852838.1">
    <property type="nucleotide sequence ID" value="NZ_VMRJ01000007.1"/>
</dbReference>
<dbReference type="InterPro" id="IPR036514">
    <property type="entry name" value="SGNH_hydro_sf"/>
</dbReference>
<dbReference type="AlphaFoldDB" id="A0A558BLI3"/>
<protein>
    <submittedName>
        <fullName evidence="1">PEP-CTERM sorting domain-containing protein</fullName>
    </submittedName>
</protein>
<proteinExistence type="predicted"/>
<evidence type="ECO:0000313" key="1">
    <source>
        <dbReference type="EMBL" id="TVT37356.1"/>
    </source>
</evidence>
<dbReference type="EMBL" id="VMRJ01000007">
    <property type="protein sequence ID" value="TVT37356.1"/>
    <property type="molecule type" value="Genomic_DNA"/>
</dbReference>
<dbReference type="SUPFAM" id="SSF52266">
    <property type="entry name" value="SGNH hydrolase"/>
    <property type="match status" value="1"/>
</dbReference>
<accession>A0A558BLI3</accession>
<reference evidence="1 2" key="1">
    <citation type="submission" date="2019-07" db="EMBL/GenBank/DDBJ databases">
        <title>Hymenobacter sp. straun FUR1 Genome sequencing and assembly.</title>
        <authorList>
            <person name="Chhetri G."/>
        </authorList>
    </citation>
    <scope>NUCLEOTIDE SEQUENCE [LARGE SCALE GENOMIC DNA]</scope>
    <source>
        <strain evidence="1 2">Fur1</strain>
    </source>
</reference>
<dbReference type="GO" id="GO:0016788">
    <property type="term" value="F:hydrolase activity, acting on ester bonds"/>
    <property type="evidence" value="ECO:0007669"/>
    <property type="project" value="UniProtKB-ARBA"/>
</dbReference>
<gene>
    <name evidence="1" type="ORF">FNT36_23415</name>
</gene>
<dbReference type="OrthoDB" id="4401005at2"/>
<dbReference type="Gene3D" id="3.40.50.1110">
    <property type="entry name" value="SGNH hydrolase"/>
    <property type="match status" value="1"/>
</dbReference>
<dbReference type="Proteomes" id="UP000317624">
    <property type="component" value="Unassembled WGS sequence"/>
</dbReference>
<comment type="caution">
    <text evidence="1">The sequence shown here is derived from an EMBL/GenBank/DDBJ whole genome shotgun (WGS) entry which is preliminary data.</text>
</comment>
<evidence type="ECO:0000313" key="2">
    <source>
        <dbReference type="Proteomes" id="UP000317624"/>
    </source>
</evidence>
<keyword evidence="2" id="KW-1185">Reference proteome</keyword>
<sequence length="332" mass="36608">MNCFFPFSSLRRWALVGALCWLGLPGWAQRPATTRPQTILFVGNSFFHGAFQPVLSYNATAVTDENFKPNAAGQRHRQYEHEDRPWGGIPGIFKKLTDEAGLPYDVHLEVISGQTLKFHYDSALAIIRQPKWDKVVMHDYSTGPVPTRHGGQPARFFEYATRLEQAVHTANPAAQVYLYQTWARADITYPSGKNYSGLPLDSMTHDLHAAYYQEAARDGHFAGVAPAGDAWLRAVRQGVAMPNPYAPEAGKVDLWGSDHYHPSAYGAYLNACVLLAEVAGYDPRKLGGTEQAAAALGITPPVAVQLQRLAYEQVQAAKKLSKGKLKGKSGRR</sequence>
<organism evidence="1 2">
    <name type="scientific">Hymenobacter setariae</name>
    <dbReference type="NCBI Taxonomy" id="2594794"/>
    <lineage>
        <taxon>Bacteria</taxon>
        <taxon>Pseudomonadati</taxon>
        <taxon>Bacteroidota</taxon>
        <taxon>Cytophagia</taxon>
        <taxon>Cytophagales</taxon>
        <taxon>Hymenobacteraceae</taxon>
        <taxon>Hymenobacter</taxon>
    </lineage>
</organism>